<dbReference type="PROSITE" id="PS50109">
    <property type="entry name" value="HIS_KIN"/>
    <property type="match status" value="1"/>
</dbReference>
<dbReference type="SMART" id="SM00388">
    <property type="entry name" value="HisKA"/>
    <property type="match status" value="1"/>
</dbReference>
<evidence type="ECO:0000259" key="14">
    <source>
        <dbReference type="PROSITE" id="PS50885"/>
    </source>
</evidence>
<dbReference type="EMBL" id="CP041969">
    <property type="protein sequence ID" value="QMV45229.1"/>
    <property type="molecule type" value="Genomic_DNA"/>
</dbReference>
<dbReference type="CDD" id="cd06225">
    <property type="entry name" value="HAMP"/>
    <property type="match status" value="1"/>
</dbReference>
<keyword evidence="10" id="KW-0902">Two-component regulatory system</keyword>
<evidence type="ECO:0000256" key="12">
    <source>
        <dbReference type="SAM" id="Phobius"/>
    </source>
</evidence>
<evidence type="ECO:0000256" key="6">
    <source>
        <dbReference type="ARBA" id="ARBA00022679"/>
    </source>
</evidence>
<evidence type="ECO:0000256" key="11">
    <source>
        <dbReference type="ARBA" id="ARBA00023136"/>
    </source>
</evidence>
<dbReference type="PANTHER" id="PTHR45453:SF1">
    <property type="entry name" value="PHOSPHATE REGULON SENSOR PROTEIN PHOR"/>
    <property type="match status" value="1"/>
</dbReference>
<dbReference type="Pfam" id="PF02518">
    <property type="entry name" value="HATPase_c"/>
    <property type="match status" value="1"/>
</dbReference>
<feature type="transmembrane region" description="Helical" evidence="12">
    <location>
        <begin position="20"/>
        <end position="41"/>
    </location>
</feature>
<dbReference type="PROSITE" id="PS50885">
    <property type="entry name" value="HAMP"/>
    <property type="match status" value="1"/>
</dbReference>
<feature type="domain" description="Histidine kinase" evidence="13">
    <location>
        <begin position="107"/>
        <end position="321"/>
    </location>
</feature>
<proteinExistence type="predicted"/>
<evidence type="ECO:0000256" key="1">
    <source>
        <dbReference type="ARBA" id="ARBA00000085"/>
    </source>
</evidence>
<evidence type="ECO:0000256" key="8">
    <source>
        <dbReference type="ARBA" id="ARBA00022777"/>
    </source>
</evidence>
<sequence length="321" mass="36476">MGFIYRAWFPEYGHGLLRQYLTVVLAFTIIFLFANLIRVFFTPVRNQMNWFMEMINAMKQLAKGNFDIKLEMSPRFMGQFGPLVTSFNEMASDLNRMEEMRQEFISNVSHEIQSPLTSIAGFAKALQNDDLAPETRKHYLEIIETESKRMSRMSDNLLKLTSLESNHHPFEAKNYRLDRQLRHIILSCEPLWQGKNIEMDVELPDVSIDADEDLMSQVWINLIHNSIKFTPEGGAIRVNLTKKDSSVQVVIVDSGNGISNGALPHVFERFYKEDKARERNGGGSGLGLSIVKKIVEMHGGEVLASNRSNSGAAFTVTLPLN</sequence>
<gene>
    <name evidence="15" type="ORF">FPL14_28565</name>
</gene>
<evidence type="ECO:0000256" key="3">
    <source>
        <dbReference type="ARBA" id="ARBA00012438"/>
    </source>
</evidence>
<dbReference type="InterPro" id="IPR036097">
    <property type="entry name" value="HisK_dim/P_sf"/>
</dbReference>
<comment type="catalytic activity">
    <reaction evidence="1">
        <text>ATP + protein L-histidine = ADP + protein N-phospho-L-histidine.</text>
        <dbReference type="EC" id="2.7.13.3"/>
    </reaction>
</comment>
<keyword evidence="12" id="KW-1133">Transmembrane helix</keyword>
<dbReference type="SUPFAM" id="SSF55874">
    <property type="entry name" value="ATPase domain of HSP90 chaperone/DNA topoisomerase II/histidine kinase"/>
    <property type="match status" value="1"/>
</dbReference>
<dbReference type="InterPro" id="IPR050351">
    <property type="entry name" value="BphY/WalK/GraS-like"/>
</dbReference>
<dbReference type="InterPro" id="IPR003594">
    <property type="entry name" value="HATPase_dom"/>
</dbReference>
<evidence type="ECO:0000256" key="7">
    <source>
        <dbReference type="ARBA" id="ARBA00022741"/>
    </source>
</evidence>
<dbReference type="GO" id="GO:0016036">
    <property type="term" value="P:cellular response to phosphate starvation"/>
    <property type="evidence" value="ECO:0007669"/>
    <property type="project" value="TreeGrafter"/>
</dbReference>
<evidence type="ECO:0000256" key="4">
    <source>
        <dbReference type="ARBA" id="ARBA00022475"/>
    </source>
</evidence>
<accession>A0A7G5C7P5</accession>
<evidence type="ECO:0000256" key="10">
    <source>
        <dbReference type="ARBA" id="ARBA00023012"/>
    </source>
</evidence>
<keyword evidence="9" id="KW-0067">ATP-binding</keyword>
<dbReference type="GO" id="GO:0005524">
    <property type="term" value="F:ATP binding"/>
    <property type="evidence" value="ECO:0007669"/>
    <property type="project" value="UniProtKB-KW"/>
</dbReference>
<evidence type="ECO:0000313" key="16">
    <source>
        <dbReference type="Proteomes" id="UP000515679"/>
    </source>
</evidence>
<evidence type="ECO:0000259" key="13">
    <source>
        <dbReference type="PROSITE" id="PS50109"/>
    </source>
</evidence>
<feature type="domain" description="HAMP" evidence="14">
    <location>
        <begin position="45"/>
        <end position="99"/>
    </location>
</feature>
<keyword evidence="5" id="KW-0597">Phosphoprotein</keyword>
<comment type="subcellular location">
    <subcellularLocation>
        <location evidence="2">Cell membrane</location>
        <topology evidence="2">Multi-pass membrane protein</topology>
    </subcellularLocation>
</comment>
<evidence type="ECO:0000313" key="15">
    <source>
        <dbReference type="EMBL" id="QMV45229.1"/>
    </source>
</evidence>
<dbReference type="Gene3D" id="3.30.565.10">
    <property type="entry name" value="Histidine kinase-like ATPase, C-terminal domain"/>
    <property type="match status" value="1"/>
</dbReference>
<dbReference type="PRINTS" id="PR00344">
    <property type="entry name" value="BCTRLSENSOR"/>
</dbReference>
<dbReference type="PANTHER" id="PTHR45453">
    <property type="entry name" value="PHOSPHATE REGULON SENSOR PROTEIN PHOR"/>
    <property type="match status" value="1"/>
</dbReference>
<keyword evidence="11 12" id="KW-0472">Membrane</keyword>
<keyword evidence="7" id="KW-0547">Nucleotide-binding</keyword>
<keyword evidence="12" id="KW-0812">Transmembrane</keyword>
<keyword evidence="4" id="KW-1003">Cell membrane</keyword>
<dbReference type="FunFam" id="1.10.287.130:FF:000001">
    <property type="entry name" value="Two-component sensor histidine kinase"/>
    <property type="match status" value="1"/>
</dbReference>
<dbReference type="Gene3D" id="6.10.340.10">
    <property type="match status" value="1"/>
</dbReference>
<evidence type="ECO:0000256" key="9">
    <source>
        <dbReference type="ARBA" id="ARBA00022840"/>
    </source>
</evidence>
<dbReference type="InterPro" id="IPR036890">
    <property type="entry name" value="HATPase_C_sf"/>
</dbReference>
<dbReference type="InterPro" id="IPR003660">
    <property type="entry name" value="HAMP_dom"/>
</dbReference>
<dbReference type="GO" id="GO:0000155">
    <property type="term" value="F:phosphorelay sensor kinase activity"/>
    <property type="evidence" value="ECO:0007669"/>
    <property type="project" value="InterPro"/>
</dbReference>
<dbReference type="AlphaFoldDB" id="A0A7G5C7P5"/>
<dbReference type="Proteomes" id="UP000515679">
    <property type="component" value="Chromosome"/>
</dbReference>
<dbReference type="FunFam" id="3.30.565.10:FF:000006">
    <property type="entry name" value="Sensor histidine kinase WalK"/>
    <property type="match status" value="1"/>
</dbReference>
<dbReference type="Gene3D" id="1.10.287.130">
    <property type="match status" value="1"/>
</dbReference>
<dbReference type="EC" id="2.7.13.3" evidence="3"/>
<reference evidence="15 16" key="1">
    <citation type="submission" date="2019-07" db="EMBL/GenBank/DDBJ databases">
        <authorList>
            <person name="Kim J.K."/>
            <person name="Cheong H.-M."/>
            <person name="Choi Y."/>
            <person name="Hwang K.J."/>
            <person name="Lee S."/>
            <person name="Choi C."/>
        </authorList>
    </citation>
    <scope>NUCLEOTIDE SEQUENCE [LARGE SCALE GENOMIC DNA]</scope>
    <source>
        <strain evidence="15 16">KS 22</strain>
    </source>
</reference>
<protein>
    <recommendedName>
        <fullName evidence="3">histidine kinase</fullName>
        <ecNumber evidence="3">2.7.13.3</ecNumber>
    </recommendedName>
</protein>
<dbReference type="Pfam" id="PF00512">
    <property type="entry name" value="HisKA"/>
    <property type="match status" value="1"/>
</dbReference>
<evidence type="ECO:0000256" key="2">
    <source>
        <dbReference type="ARBA" id="ARBA00004651"/>
    </source>
</evidence>
<dbReference type="CDD" id="cd00082">
    <property type="entry name" value="HisKA"/>
    <property type="match status" value="1"/>
</dbReference>
<keyword evidence="16" id="KW-1185">Reference proteome</keyword>
<dbReference type="InterPro" id="IPR003661">
    <property type="entry name" value="HisK_dim/P_dom"/>
</dbReference>
<dbReference type="SMART" id="SM00387">
    <property type="entry name" value="HATPase_c"/>
    <property type="match status" value="1"/>
</dbReference>
<organism evidence="15 16">
    <name type="scientific">Cohnella cholangitidis</name>
    <dbReference type="NCBI Taxonomy" id="2598458"/>
    <lineage>
        <taxon>Bacteria</taxon>
        <taxon>Bacillati</taxon>
        <taxon>Bacillota</taxon>
        <taxon>Bacilli</taxon>
        <taxon>Bacillales</taxon>
        <taxon>Paenibacillaceae</taxon>
        <taxon>Cohnella</taxon>
    </lineage>
</organism>
<evidence type="ECO:0000256" key="5">
    <source>
        <dbReference type="ARBA" id="ARBA00022553"/>
    </source>
</evidence>
<name>A0A7G5C7P5_9BACL</name>
<dbReference type="SUPFAM" id="SSF47384">
    <property type="entry name" value="Homodimeric domain of signal transducing histidine kinase"/>
    <property type="match status" value="1"/>
</dbReference>
<dbReference type="CDD" id="cd00075">
    <property type="entry name" value="HATPase"/>
    <property type="match status" value="1"/>
</dbReference>
<keyword evidence="6" id="KW-0808">Transferase</keyword>
<dbReference type="GO" id="GO:0004721">
    <property type="term" value="F:phosphoprotein phosphatase activity"/>
    <property type="evidence" value="ECO:0007669"/>
    <property type="project" value="TreeGrafter"/>
</dbReference>
<dbReference type="InterPro" id="IPR005467">
    <property type="entry name" value="His_kinase_dom"/>
</dbReference>
<keyword evidence="8 15" id="KW-0418">Kinase</keyword>
<dbReference type="GO" id="GO:0005886">
    <property type="term" value="C:plasma membrane"/>
    <property type="evidence" value="ECO:0007669"/>
    <property type="project" value="UniProtKB-SubCell"/>
</dbReference>
<dbReference type="InterPro" id="IPR004358">
    <property type="entry name" value="Sig_transdc_His_kin-like_C"/>
</dbReference>
<dbReference type="KEGG" id="cchl:FPL14_28565"/>